<dbReference type="OrthoDB" id="136349at2157"/>
<dbReference type="Gene3D" id="3.90.1580.10">
    <property type="entry name" value="paralog of FGE (formylglycine-generating enzyme)"/>
    <property type="match status" value="2"/>
</dbReference>
<dbReference type="InterPro" id="IPR005532">
    <property type="entry name" value="SUMF_dom"/>
</dbReference>
<dbReference type="EMBL" id="LT719092">
    <property type="protein sequence ID" value="SJK84417.1"/>
    <property type="molecule type" value="Genomic_DNA"/>
</dbReference>
<sequence length="416" mass="49251">MTEYQMKLVDKFIAVRNKTVSLTEPLTVEDMLVQVGNDTSPVRWHLAHTTWFFEKFILSTFVKGYKKFNEKYDYLFNSYYETVGNFFPKNLRGTQSRPGVDEILKYRKYIDDNILRNESILENPAIHSLIELGINHEQQHQELMLMDIKFNFFNNPILPVYTKISKFPKYSSRPLKYKRIKGGEYEIGSSGNEFKFDNEYPRHKVYLEDFEIGDRLVTNKEYLEFMRDGCYENPKLWLSDGWSWINRENIRSPLYWIKEGDYYSQFNLDGKGKLNPEDPVSHLSYYEADAYATWAGKRLPTEEEWEVAFMNEPITKNENFIENNFFKPLPPCSHSATQAMGDLWEWTRSAYLPYPRSKPLEGSVGEYNHKFMSGQMVLRGGSCVTPREHIRHTYRNFFTPEKRWMFSGLRLAGDVE</sequence>
<proteinExistence type="predicted"/>
<feature type="domain" description="Sulfatase-modifying factor enzyme-like" evidence="1">
    <location>
        <begin position="180"/>
        <end position="309"/>
    </location>
</feature>
<dbReference type="PANTHER" id="PTHR23150">
    <property type="entry name" value="SULFATASE MODIFYING FACTOR 1, 2"/>
    <property type="match status" value="1"/>
</dbReference>
<evidence type="ECO:0000313" key="4">
    <source>
        <dbReference type="Proteomes" id="UP000187822"/>
    </source>
</evidence>
<evidence type="ECO:0000313" key="5">
    <source>
        <dbReference type="Proteomes" id="UP000195607"/>
    </source>
</evidence>
<dbReference type="NCBIfam" id="TIGR03440">
    <property type="entry name" value="egtB_TIGR03440"/>
    <property type="match status" value="1"/>
</dbReference>
<protein>
    <submittedName>
        <fullName evidence="2">Formylglycine-generating sulfatase family enzyme</fullName>
    </submittedName>
</protein>
<evidence type="ECO:0000313" key="3">
    <source>
        <dbReference type="EMBL" id="SJK84417.1"/>
    </source>
</evidence>
<name>A0A1N5TGR8_9ARCH</name>
<dbReference type="GeneID" id="41587862"/>
<dbReference type="PANTHER" id="PTHR23150:SF36">
    <property type="entry name" value="HERCYNINE OXYGENASE"/>
    <property type="match status" value="1"/>
</dbReference>
<keyword evidence="4" id="KW-1185">Reference proteome</keyword>
<dbReference type="InterPro" id="IPR042095">
    <property type="entry name" value="SUMF_sf"/>
</dbReference>
<dbReference type="STRING" id="1673428.CPM_0540"/>
<reference evidence="3" key="3">
    <citation type="submission" date="2016-06" db="EMBL/GenBank/DDBJ databases">
        <authorList>
            <person name="Olsen C.W."/>
            <person name="Carey S."/>
            <person name="Hinshaw L."/>
            <person name="Karasin A.I."/>
        </authorList>
    </citation>
    <scope>NUCLEOTIDE SEQUENCE [LARGE SCALE GENOMIC DNA]</scope>
    <source>
        <strain evidence="3">PM4</strain>
    </source>
</reference>
<dbReference type="RefSeq" id="WP_145983917.1">
    <property type="nucleotide sequence ID" value="NZ_LT671858.1"/>
</dbReference>
<evidence type="ECO:0000313" key="2">
    <source>
        <dbReference type="EMBL" id="SIM47532.1"/>
    </source>
</evidence>
<feature type="domain" description="Sulfatase-modifying factor enzyme-like" evidence="1">
    <location>
        <begin position="332"/>
        <end position="412"/>
    </location>
</feature>
<accession>A0A1N5TGR8</accession>
<organism evidence="2 5">
    <name type="scientific">Cuniculiplasma divulgatum</name>
    <dbReference type="NCBI Taxonomy" id="1673428"/>
    <lineage>
        <taxon>Archaea</taxon>
        <taxon>Methanobacteriati</taxon>
        <taxon>Thermoplasmatota</taxon>
        <taxon>Thermoplasmata</taxon>
        <taxon>Thermoplasmatales</taxon>
        <taxon>Cuniculiplasmataceae</taxon>
        <taxon>Cuniculiplasma</taxon>
    </lineage>
</organism>
<dbReference type="InterPro" id="IPR017806">
    <property type="entry name" value="EgtB"/>
</dbReference>
<dbReference type="SUPFAM" id="SSF56436">
    <property type="entry name" value="C-type lectin-like"/>
    <property type="match status" value="1"/>
</dbReference>
<gene>
    <name evidence="3" type="ORF">CPM_0540</name>
    <name evidence="2" type="ORF">CSP5_0568</name>
</gene>
<dbReference type="KEGG" id="cdiv:CPM_0540"/>
<reference evidence="2 5" key="1">
    <citation type="submission" date="2016-04" db="EMBL/GenBank/DDBJ databases">
        <authorList>
            <person name="Evans L.H."/>
            <person name="Alamgir A."/>
            <person name="Owens N."/>
            <person name="Weber N.D."/>
            <person name="Virtaneva K."/>
            <person name="Barbian K."/>
            <person name="Babar A."/>
            <person name="Rosenke K."/>
        </authorList>
    </citation>
    <scope>NUCLEOTIDE SEQUENCE [LARGE SCALE GENOMIC DNA]</scope>
    <source>
        <strain evidence="2">S5</strain>
        <strain evidence="5">S5(T) (JCM 30642 \VKM B-2941)</strain>
    </source>
</reference>
<dbReference type="InterPro" id="IPR016187">
    <property type="entry name" value="CTDL_fold"/>
</dbReference>
<evidence type="ECO:0000259" key="1">
    <source>
        <dbReference type="Pfam" id="PF03781"/>
    </source>
</evidence>
<dbReference type="EMBL" id="LT671858">
    <property type="protein sequence ID" value="SIM47532.1"/>
    <property type="molecule type" value="Genomic_DNA"/>
</dbReference>
<dbReference type="Proteomes" id="UP000195607">
    <property type="component" value="Chromosome I"/>
</dbReference>
<reference evidence="4" key="2">
    <citation type="submission" date="2016-06" db="EMBL/GenBank/DDBJ databases">
        <authorList>
            <person name="Toshchakov V.S."/>
        </authorList>
    </citation>
    <scope>NUCLEOTIDE SEQUENCE [LARGE SCALE GENOMIC DNA]</scope>
    <source>
        <strain>PM4 (JCM 30641</strain>
        <strain evidence="4">\VKM B-2940)</strain>
    </source>
</reference>
<dbReference type="AlphaFoldDB" id="A0A1N5TGR8"/>
<dbReference type="Proteomes" id="UP000187822">
    <property type="component" value="Chromosome I"/>
</dbReference>
<dbReference type="InterPro" id="IPR051043">
    <property type="entry name" value="Sulfatase_Mod_Factor_Kinase"/>
</dbReference>
<dbReference type="GO" id="GO:0052699">
    <property type="term" value="P:ergothioneine biosynthetic process"/>
    <property type="evidence" value="ECO:0007669"/>
    <property type="project" value="InterPro"/>
</dbReference>
<dbReference type="Pfam" id="PF03781">
    <property type="entry name" value="FGE-sulfatase"/>
    <property type="match status" value="2"/>
</dbReference>